<comment type="caution">
    <text evidence="1">The sequence shown here is derived from an EMBL/GenBank/DDBJ whole genome shotgun (WGS) entry which is preliminary data.</text>
</comment>
<dbReference type="RefSeq" id="WP_110999422.1">
    <property type="nucleotide sequence ID" value="NZ_QKTW01000018.1"/>
</dbReference>
<dbReference type="OrthoDB" id="9804942at2"/>
<name>A0A2W2B8N9_9BACT</name>
<sequence length="93" mass="10914">MGSYSIGEAINLLLEKSKWKPKVIELRMQQEWEEIVGKTIAKYTRNVYLKNKHLTIATDVAALKQELSFGREQLISRINEYFQERVVEEITVK</sequence>
<dbReference type="AlphaFoldDB" id="A0A2W2B8N9"/>
<gene>
    <name evidence="1" type="ORF">DN068_13300</name>
</gene>
<dbReference type="InterPro" id="IPR007922">
    <property type="entry name" value="DciA-like"/>
</dbReference>
<keyword evidence="2" id="KW-1185">Reference proteome</keyword>
<accession>A0A2W2B8N9</accession>
<dbReference type="PANTHER" id="PTHR36456">
    <property type="entry name" value="UPF0232 PROTEIN SCO3875"/>
    <property type="match status" value="1"/>
</dbReference>
<evidence type="ECO:0000313" key="2">
    <source>
        <dbReference type="Proteomes" id="UP000248745"/>
    </source>
</evidence>
<proteinExistence type="predicted"/>
<dbReference type="Proteomes" id="UP000248745">
    <property type="component" value="Unassembled WGS sequence"/>
</dbReference>
<evidence type="ECO:0000313" key="1">
    <source>
        <dbReference type="EMBL" id="PZF72327.1"/>
    </source>
</evidence>
<organism evidence="1 2">
    <name type="scientific">Taibaiella soli</name>
    <dbReference type="NCBI Taxonomy" id="1649169"/>
    <lineage>
        <taxon>Bacteria</taxon>
        <taxon>Pseudomonadati</taxon>
        <taxon>Bacteroidota</taxon>
        <taxon>Chitinophagia</taxon>
        <taxon>Chitinophagales</taxon>
        <taxon>Chitinophagaceae</taxon>
        <taxon>Taibaiella</taxon>
    </lineage>
</organism>
<dbReference type="EMBL" id="QKTW01000018">
    <property type="protein sequence ID" value="PZF72327.1"/>
    <property type="molecule type" value="Genomic_DNA"/>
</dbReference>
<protein>
    <submittedName>
        <fullName evidence="1">DUF721 domain-containing protein</fullName>
    </submittedName>
</protein>
<reference evidence="1 2" key="1">
    <citation type="submission" date="2018-06" db="EMBL/GenBank/DDBJ databases">
        <title>Mucibacter soli gen. nov., sp. nov., a new member of the family Chitinophagaceae producing mucin.</title>
        <authorList>
            <person name="Kim M.-K."/>
            <person name="Park S."/>
            <person name="Kim T.-S."/>
            <person name="Joung Y."/>
            <person name="Han J.-H."/>
            <person name="Kim S.B."/>
        </authorList>
    </citation>
    <scope>NUCLEOTIDE SEQUENCE [LARGE SCALE GENOMIC DNA]</scope>
    <source>
        <strain evidence="1 2">R1-15</strain>
    </source>
</reference>
<dbReference type="Pfam" id="PF05258">
    <property type="entry name" value="DciA"/>
    <property type="match status" value="1"/>
</dbReference>
<dbReference type="PANTHER" id="PTHR36456:SF1">
    <property type="entry name" value="UPF0232 PROTEIN SCO3875"/>
    <property type="match status" value="1"/>
</dbReference>